<comment type="catalytic activity">
    <reaction evidence="9 10">
        <text>L-arginyl-[protein] + NAD(+) = N(omega)-(ADP-D-ribosyl)-L-arginyl-[protein] + nicotinamide + H(+)</text>
        <dbReference type="Rhea" id="RHEA:19149"/>
        <dbReference type="Rhea" id="RHEA-COMP:10532"/>
        <dbReference type="Rhea" id="RHEA-COMP:15087"/>
        <dbReference type="ChEBI" id="CHEBI:15378"/>
        <dbReference type="ChEBI" id="CHEBI:17154"/>
        <dbReference type="ChEBI" id="CHEBI:29965"/>
        <dbReference type="ChEBI" id="CHEBI:57540"/>
        <dbReference type="ChEBI" id="CHEBI:142554"/>
        <dbReference type="EC" id="2.4.2.31"/>
    </reaction>
</comment>
<evidence type="ECO:0000313" key="12">
    <source>
        <dbReference type="Proteomes" id="UP000290572"/>
    </source>
</evidence>
<accession>A0A498MWG7</accession>
<organism evidence="11 12">
    <name type="scientific">Labeo rohita</name>
    <name type="common">Indian major carp</name>
    <name type="synonym">Cyprinus rohita</name>
    <dbReference type="NCBI Taxonomy" id="84645"/>
    <lineage>
        <taxon>Eukaryota</taxon>
        <taxon>Metazoa</taxon>
        <taxon>Chordata</taxon>
        <taxon>Craniata</taxon>
        <taxon>Vertebrata</taxon>
        <taxon>Euteleostomi</taxon>
        <taxon>Actinopterygii</taxon>
        <taxon>Neopterygii</taxon>
        <taxon>Teleostei</taxon>
        <taxon>Ostariophysi</taxon>
        <taxon>Cypriniformes</taxon>
        <taxon>Cyprinidae</taxon>
        <taxon>Labeoninae</taxon>
        <taxon>Labeonini</taxon>
        <taxon>Labeo</taxon>
    </lineage>
</organism>
<evidence type="ECO:0000256" key="3">
    <source>
        <dbReference type="ARBA" id="ARBA00022679"/>
    </source>
</evidence>
<dbReference type="PANTHER" id="PTHR10339">
    <property type="entry name" value="ADP-RIBOSYLTRANSFERASE"/>
    <property type="match status" value="1"/>
</dbReference>
<dbReference type="Pfam" id="PF01129">
    <property type="entry name" value="ART"/>
    <property type="match status" value="2"/>
</dbReference>
<dbReference type="EC" id="2.4.2.31" evidence="10"/>
<keyword evidence="4" id="KW-0548">Nucleotidyltransferase</keyword>
<dbReference type="GO" id="GO:0106274">
    <property type="term" value="F:NAD+-protein-arginine ADP-ribosyltransferase activity"/>
    <property type="evidence" value="ECO:0007669"/>
    <property type="project" value="UniProtKB-EC"/>
</dbReference>
<keyword evidence="8" id="KW-1015">Disulfide bond</keyword>
<evidence type="ECO:0000256" key="2">
    <source>
        <dbReference type="ARBA" id="ARBA00022676"/>
    </source>
</evidence>
<keyword evidence="5 10" id="KW-0732">Signal</keyword>
<dbReference type="SUPFAM" id="SSF56399">
    <property type="entry name" value="ADP-ribosylation"/>
    <property type="match status" value="4"/>
</dbReference>
<evidence type="ECO:0007829" key="13">
    <source>
        <dbReference type="PeptideAtlas" id="A0A498MWG7"/>
    </source>
</evidence>
<keyword evidence="2 10" id="KW-0328">Glycosyltransferase</keyword>
<dbReference type="AlphaFoldDB" id="A0A498MWG7"/>
<dbReference type="GO" id="GO:0016779">
    <property type="term" value="F:nucleotidyltransferase activity"/>
    <property type="evidence" value="ECO:0007669"/>
    <property type="project" value="UniProtKB-KW"/>
</dbReference>
<evidence type="ECO:0000256" key="10">
    <source>
        <dbReference type="RuleBase" id="RU361228"/>
    </source>
</evidence>
<dbReference type="Proteomes" id="UP000290572">
    <property type="component" value="Unassembled WGS sequence"/>
</dbReference>
<gene>
    <name evidence="11" type="ORF">ROHU_006294</name>
</gene>
<dbReference type="FunFam" id="3.90.176.10:FF:000001">
    <property type="entry name" value="NAD(P)(+)--arginine ADP-ribosyltransferase"/>
    <property type="match status" value="1"/>
</dbReference>
<dbReference type="GO" id="GO:0003950">
    <property type="term" value="F:NAD+ poly-ADP-ribosyltransferase activity"/>
    <property type="evidence" value="ECO:0007669"/>
    <property type="project" value="TreeGrafter"/>
</dbReference>
<evidence type="ECO:0000256" key="9">
    <source>
        <dbReference type="ARBA" id="ARBA00047597"/>
    </source>
</evidence>
<evidence type="ECO:0000256" key="5">
    <source>
        <dbReference type="ARBA" id="ARBA00022729"/>
    </source>
</evidence>
<dbReference type="Gene3D" id="3.90.176.10">
    <property type="entry name" value="Toxin ADP-ribosyltransferase, Chain A, domain 1"/>
    <property type="match status" value="7"/>
</dbReference>
<proteinExistence type="evidence at protein level"/>
<dbReference type="EMBL" id="QBIY01012549">
    <property type="protein sequence ID" value="RXN24163.1"/>
    <property type="molecule type" value="Genomic_DNA"/>
</dbReference>
<protein>
    <recommendedName>
        <fullName evidence="10">NAD(P)(+)--arginine ADP-ribosyltransferase</fullName>
        <ecNumber evidence="10">2.4.2.31</ecNumber>
    </recommendedName>
    <alternativeName>
        <fullName evidence="10">Mono(ADP-ribosyl)transferase</fullName>
    </alternativeName>
</protein>
<evidence type="ECO:0000256" key="4">
    <source>
        <dbReference type="ARBA" id="ARBA00022695"/>
    </source>
</evidence>
<dbReference type="InterPro" id="IPR000768">
    <property type="entry name" value="ART"/>
</dbReference>
<evidence type="ECO:0000256" key="6">
    <source>
        <dbReference type="ARBA" id="ARBA00022857"/>
    </source>
</evidence>
<reference evidence="11 12" key="1">
    <citation type="submission" date="2018-03" db="EMBL/GenBank/DDBJ databases">
        <title>Draft genome sequence of Rohu Carp (Labeo rohita).</title>
        <authorList>
            <person name="Das P."/>
            <person name="Kushwaha B."/>
            <person name="Joshi C.G."/>
            <person name="Kumar D."/>
            <person name="Nagpure N.S."/>
            <person name="Sahoo L."/>
            <person name="Das S.P."/>
            <person name="Bit A."/>
            <person name="Patnaik S."/>
            <person name="Meher P.K."/>
            <person name="Jayasankar P."/>
            <person name="Koringa P.G."/>
            <person name="Patel N.V."/>
            <person name="Hinsu A.T."/>
            <person name="Kumar R."/>
            <person name="Pandey M."/>
            <person name="Agarwal S."/>
            <person name="Srivastava S."/>
            <person name="Singh M."/>
            <person name="Iquebal M.A."/>
            <person name="Jaiswal S."/>
            <person name="Angadi U.B."/>
            <person name="Kumar N."/>
            <person name="Raza M."/>
            <person name="Shah T.M."/>
            <person name="Rai A."/>
            <person name="Jena J.K."/>
        </authorList>
    </citation>
    <scope>NUCLEOTIDE SEQUENCE [LARGE SCALE GENOMIC DNA]</scope>
    <source>
        <strain evidence="11">DASCIFA01</strain>
        <tissue evidence="11">Testis</tissue>
    </source>
</reference>
<evidence type="ECO:0000313" key="11">
    <source>
        <dbReference type="EMBL" id="RXN24163.1"/>
    </source>
</evidence>
<keyword evidence="12" id="KW-1185">Reference proteome</keyword>
<sequence length="500" mass="56830">MLLIIEALLLILAALGQNYRAADEGQIFPLDMVPNSVDDQYKGCTEKMANLDHTAAVEGLKLDMALNSVDDQYKGCTGKMAKLVKTKYLKKELDNTDDFKKDHRAAAAVENTFPLDMAPNSVDDQYKGCENEMEDKVENYYLEQERSASAEFNKAWQEGEENAKKAEGSLTQNHSIAIYVYTNKDSTVYSNFTSATRTDKQKYEEGAFKWYSLHFLLTEAIQTLKKTQNRCYVTYRGTNVKFDVQSKEVRLSSFSSSSLDRKVIQGFGNVSCFEIYTCEGADLTKYSKYPEEKEDHRAAVEGQTFPLDLAPNSVDDQYKGCTEKTAELVATKYLEKERSASAEYTALGQDHRAAVEGQIFPLDMARKSVDDQYKGCKEKMANLVKTKYLNKELNNSDAFNRAWKKGVDVSKYSKLNEKEVLIPPYEKFKVTAVKKKGRKGAWCDTVYILKSTGIKSADVTKYSKLDREKEVLIPPYEKFKVTAVKKKDQEGAWCKHWDKK</sequence>
<dbReference type="PANTHER" id="PTHR10339:SF27">
    <property type="entry name" value="NAD(P)(+)--ARGININE ADP-RIBOSYLTRANSFERASE"/>
    <property type="match status" value="1"/>
</dbReference>
<feature type="signal peptide" evidence="10">
    <location>
        <begin position="1"/>
        <end position="16"/>
    </location>
</feature>
<comment type="similarity">
    <text evidence="1 10">Belongs to the Arg-specific ADP-ribosyltransferase family.</text>
</comment>
<comment type="caution">
    <text evidence="11">The sequence shown here is derived from an EMBL/GenBank/DDBJ whole genome shotgun (WGS) entry which is preliminary data.</text>
</comment>
<keyword evidence="3 10" id="KW-0808">Transferase</keyword>
<dbReference type="InterPro" id="IPR050999">
    <property type="entry name" value="ADP-ribosyltransferase_ARG"/>
</dbReference>
<keyword evidence="7 10" id="KW-0520">NAD</keyword>
<name>A0A498MWG7_LABRO</name>
<keyword evidence="13" id="KW-1267">Proteomics identification</keyword>
<keyword evidence="6 10" id="KW-0521">NADP</keyword>
<dbReference type="PROSITE" id="PS51996">
    <property type="entry name" value="TR_MART"/>
    <property type="match status" value="1"/>
</dbReference>
<evidence type="ECO:0000256" key="1">
    <source>
        <dbReference type="ARBA" id="ARBA00009558"/>
    </source>
</evidence>
<feature type="chain" id="PRO_5019618101" description="NAD(P)(+)--arginine ADP-ribosyltransferase" evidence="10">
    <location>
        <begin position="17"/>
        <end position="500"/>
    </location>
</feature>
<dbReference type="PRINTS" id="PR00970">
    <property type="entry name" value="RIBTRNSFRASE"/>
</dbReference>
<evidence type="ECO:0000256" key="8">
    <source>
        <dbReference type="ARBA" id="ARBA00023157"/>
    </source>
</evidence>
<evidence type="ECO:0000256" key="7">
    <source>
        <dbReference type="ARBA" id="ARBA00023027"/>
    </source>
</evidence>